<keyword evidence="3" id="KW-0677">Repeat</keyword>
<comment type="subcellular location">
    <subcellularLocation>
        <location evidence="1">Cell projection</location>
        <location evidence="1">Cilium</location>
    </subcellularLocation>
</comment>
<reference evidence="6 7" key="1">
    <citation type="submission" date="2019-04" db="EMBL/GenBank/DDBJ databases">
        <title>The sequence and de novo assembly of Takifugu bimaculatus genome using PacBio and Hi-C technologies.</title>
        <authorList>
            <person name="Xu P."/>
            <person name="Liu B."/>
            <person name="Zhou Z."/>
        </authorList>
    </citation>
    <scope>NUCLEOTIDE SEQUENCE [LARGE SCALE GENOMIC DNA]</scope>
    <source>
        <strain evidence="6">TB-2018</strain>
        <tissue evidence="6">Muscle</tissue>
    </source>
</reference>
<dbReference type="SMART" id="SM00320">
    <property type="entry name" value="WD40"/>
    <property type="match status" value="9"/>
</dbReference>
<comment type="caution">
    <text evidence="6">The sequence shown here is derived from an EMBL/GenBank/DDBJ whole genome shotgun (WGS) entry which is preliminary data.</text>
</comment>
<keyword evidence="4" id="KW-0966">Cell projection</keyword>
<protein>
    <recommendedName>
        <fullName evidence="5">Cilia- and flagella-associated protein 251</fullName>
    </recommendedName>
</protein>
<dbReference type="PANTHER" id="PTHR13720:SF13">
    <property type="entry name" value="CILIA- AND FLAGELLA-ASSOCIATED PROTEIN 251"/>
    <property type="match status" value="1"/>
</dbReference>
<dbReference type="AlphaFoldDB" id="A0A4Z2BB68"/>
<proteinExistence type="predicted"/>
<dbReference type="Proteomes" id="UP000516260">
    <property type="component" value="Chromosome 4"/>
</dbReference>
<dbReference type="SUPFAM" id="SSF50978">
    <property type="entry name" value="WD40 repeat-like"/>
    <property type="match status" value="2"/>
</dbReference>
<keyword evidence="2" id="KW-0853">WD repeat</keyword>
<evidence type="ECO:0000256" key="2">
    <source>
        <dbReference type="ARBA" id="ARBA00022574"/>
    </source>
</evidence>
<evidence type="ECO:0000256" key="4">
    <source>
        <dbReference type="ARBA" id="ARBA00023273"/>
    </source>
</evidence>
<dbReference type="InterPro" id="IPR015943">
    <property type="entry name" value="WD40/YVTN_repeat-like_dom_sf"/>
</dbReference>
<dbReference type="EMBL" id="SWLE01000017">
    <property type="protein sequence ID" value="TNM89654.1"/>
    <property type="molecule type" value="Genomic_DNA"/>
</dbReference>
<evidence type="ECO:0000313" key="7">
    <source>
        <dbReference type="Proteomes" id="UP000516260"/>
    </source>
</evidence>
<evidence type="ECO:0000256" key="5">
    <source>
        <dbReference type="ARBA" id="ARBA00040994"/>
    </source>
</evidence>
<dbReference type="PANTHER" id="PTHR13720">
    <property type="entry name" value="WD-40 REPEAT PROTEIN"/>
    <property type="match status" value="1"/>
</dbReference>
<dbReference type="InterPro" id="IPR001680">
    <property type="entry name" value="WD40_rpt"/>
</dbReference>
<name>A0A4Z2BB68_9TELE</name>
<evidence type="ECO:0000313" key="6">
    <source>
        <dbReference type="EMBL" id="TNM89654.1"/>
    </source>
</evidence>
<dbReference type="SUPFAM" id="SSF47473">
    <property type="entry name" value="EF-hand"/>
    <property type="match status" value="1"/>
</dbReference>
<dbReference type="InterPro" id="IPR050630">
    <property type="entry name" value="WD_repeat_EMAP"/>
</dbReference>
<keyword evidence="7" id="KW-1185">Reference proteome</keyword>
<organism evidence="6 7">
    <name type="scientific">Takifugu bimaculatus</name>
    <dbReference type="NCBI Taxonomy" id="433685"/>
    <lineage>
        <taxon>Eukaryota</taxon>
        <taxon>Metazoa</taxon>
        <taxon>Chordata</taxon>
        <taxon>Craniata</taxon>
        <taxon>Vertebrata</taxon>
        <taxon>Euteleostomi</taxon>
        <taxon>Actinopterygii</taxon>
        <taxon>Neopterygii</taxon>
        <taxon>Teleostei</taxon>
        <taxon>Neoteleostei</taxon>
        <taxon>Acanthomorphata</taxon>
        <taxon>Eupercaria</taxon>
        <taxon>Tetraodontiformes</taxon>
        <taxon>Tetradontoidea</taxon>
        <taxon>Tetraodontidae</taxon>
        <taxon>Takifugu</taxon>
    </lineage>
</organism>
<dbReference type="Gene3D" id="1.10.238.10">
    <property type="entry name" value="EF-hand"/>
    <property type="match status" value="1"/>
</dbReference>
<dbReference type="Gene3D" id="2.130.10.10">
    <property type="entry name" value="YVTN repeat-like/Quinoprotein amine dehydrogenase"/>
    <property type="match status" value="2"/>
</dbReference>
<dbReference type="InterPro" id="IPR011992">
    <property type="entry name" value="EF-hand-dom_pair"/>
</dbReference>
<dbReference type="GO" id="GO:0036126">
    <property type="term" value="C:sperm flagellum"/>
    <property type="evidence" value="ECO:0007669"/>
    <property type="project" value="TreeGrafter"/>
</dbReference>
<gene>
    <name evidence="6" type="ORF">fugu_003888</name>
</gene>
<dbReference type="InterPro" id="IPR036322">
    <property type="entry name" value="WD40_repeat_dom_sf"/>
</dbReference>
<sequence>MVTRQRNSSFVIGFRFTFSMVTVEIPNRFLHQLWLKKQAKHLFHSEGRLKTKVAGGKNPGNISPVKHVMSEEEQQRQTAAAADLLSMNGQSQIYTATEDTLFTQTAPVLSKTHSLSLEWVFGMNPALPALCQQDADQLVILYAGAHFGVIYNHTLNSQYMLQGHCHSISCMCVSRDRRWIATADQGPKCMVVMWDSYSGIPVQTLFNCHPAGGVTAMAFSSDTQQLVTLGAEEIQRVCIWKWMDEAEKPLWCTDLDPKHGFQVNIIFNPSDNTRLLSSSDTHVLFYNTLCKSAPRGCDTAPDRSEIVNLAAGSLSTSVFHYKLPLILTATAAGSLLIWDVSAYLTATEKHPKVKCKILPLQNAPITCLAATDSYFVTGDTEGHIKFYDEEFKLLIRYTEFSLDTIVFISFSKECTERPLDSCGLRAEPRIVRNFVVTTVSSIVHVKALESKTEMLLQKECEPLRAVDCHPEQSTVAMGNGNGVLKVWDYNSKTIVCSRTFENSDIRCIAFDSQGQNLAVGFESGAVHILDPQTLESGPDDCFHYSKDRIHLLAFSSDSNYLATADAGNAVTVFRLQADEESLHHWTYVGRYRSHYKPIRDLLFGVHPKSGQPRLLSLGMDRQLVEYDLKKSTVDNLLILSSVRIEQTAVPMCMAWYPPLTAEQFLLTASDQYKMKLFDSTSMMCRKTILGPRYGSPVEKVLVLPMSADTNKYYLAFITEDKLGLQILPLDGNPFKSNALICHPSGTSTLTCSYDGRFVFTSGRFDCTVLSWELNLNALEAAAALGGDGMLPFYTMLEGGKDGAFSKMEQLFFYCQIRSQGIDTMEKRQISTKIPLSEVSSLMQALAYFPTHKEVKDIENEIRFSKFAETGKYVTDIDLEDFIKLYINHRPAFGICDEFMQAFHVLGIHDSTGQLALKKEELLKMLKNRGEAMTNKEVRQCFASLLVLDGKEEGEKPGRQSEYSLELKMPEWIPMEAFACGLPGLPSSAELNRSPTSQE</sequence>
<evidence type="ECO:0000256" key="1">
    <source>
        <dbReference type="ARBA" id="ARBA00004138"/>
    </source>
</evidence>
<evidence type="ECO:0000256" key="3">
    <source>
        <dbReference type="ARBA" id="ARBA00022737"/>
    </source>
</evidence>
<accession>A0A4Z2BB68</accession>
<dbReference type="Pfam" id="PF00400">
    <property type="entry name" value="WD40"/>
    <property type="match status" value="1"/>
</dbReference>